<protein>
    <submittedName>
        <fullName evidence="1">Uncharacterized protein</fullName>
    </submittedName>
</protein>
<dbReference type="AlphaFoldDB" id="A0A8T0NU01"/>
<proteinExistence type="predicted"/>
<evidence type="ECO:0000313" key="2">
    <source>
        <dbReference type="Proteomes" id="UP000823388"/>
    </source>
</evidence>
<sequence>MWPLRGDKLSIEANPLVGSVDERSSQQWQPLFRWRWVLLMSCMERSSQQQWQPLICCRRQAQSRCRLARLVREVAAGGYAGIRSVGVVVAAANSRLELSQAWTPAADQLCGVMLLQAYSSVQHEQTQSGHLRMEIWNSLFGDRHGHRVAEMERS</sequence>
<organism evidence="1 2">
    <name type="scientific">Panicum virgatum</name>
    <name type="common">Blackwell switchgrass</name>
    <dbReference type="NCBI Taxonomy" id="38727"/>
    <lineage>
        <taxon>Eukaryota</taxon>
        <taxon>Viridiplantae</taxon>
        <taxon>Streptophyta</taxon>
        <taxon>Embryophyta</taxon>
        <taxon>Tracheophyta</taxon>
        <taxon>Spermatophyta</taxon>
        <taxon>Magnoliopsida</taxon>
        <taxon>Liliopsida</taxon>
        <taxon>Poales</taxon>
        <taxon>Poaceae</taxon>
        <taxon>PACMAD clade</taxon>
        <taxon>Panicoideae</taxon>
        <taxon>Panicodae</taxon>
        <taxon>Paniceae</taxon>
        <taxon>Panicinae</taxon>
        <taxon>Panicum</taxon>
        <taxon>Panicum sect. Hiantes</taxon>
    </lineage>
</organism>
<dbReference type="Proteomes" id="UP000823388">
    <property type="component" value="Chromosome 9K"/>
</dbReference>
<accession>A0A8T0NU01</accession>
<name>A0A8T0NU01_PANVG</name>
<reference evidence="1" key="1">
    <citation type="submission" date="2020-05" db="EMBL/GenBank/DDBJ databases">
        <title>WGS assembly of Panicum virgatum.</title>
        <authorList>
            <person name="Lovell J.T."/>
            <person name="Jenkins J."/>
            <person name="Shu S."/>
            <person name="Juenger T.E."/>
            <person name="Schmutz J."/>
        </authorList>
    </citation>
    <scope>NUCLEOTIDE SEQUENCE</scope>
    <source>
        <strain evidence="1">AP13</strain>
    </source>
</reference>
<evidence type="ECO:0000313" key="1">
    <source>
        <dbReference type="EMBL" id="KAG2552900.1"/>
    </source>
</evidence>
<keyword evidence="2" id="KW-1185">Reference proteome</keyword>
<comment type="caution">
    <text evidence="1">The sequence shown here is derived from an EMBL/GenBank/DDBJ whole genome shotgun (WGS) entry which is preliminary data.</text>
</comment>
<gene>
    <name evidence="1" type="ORF">PVAP13_9KG488400</name>
</gene>
<dbReference type="EMBL" id="CM029053">
    <property type="protein sequence ID" value="KAG2552900.1"/>
    <property type="molecule type" value="Genomic_DNA"/>
</dbReference>